<feature type="domain" description="Solute-binding protein family 3/N-terminal" evidence="7">
    <location>
        <begin position="69"/>
        <end position="289"/>
    </location>
</feature>
<comment type="subcellular location">
    <subcellularLocation>
        <location evidence="1">Cell envelope</location>
    </subcellularLocation>
</comment>
<sequence length="290" mass="30264">MKAKTYASHLPKFLLCLIAALSLCAVVALAGCSSGGDSSADTSATTEAAESTDAAATDDGSYTLVEDGKLTVVASIDFPPFENLVDGQPEGFEVDLMTAIAEQLGLEINYLPTMKFDALVPAIAAGGTADVSAAGITITPDREAEVDFSDPIMDSNQCIVVKKGSDITGSADLSGKTIGGQSGTTGIDWANENAPDAEIKTFDEYTAVLAALQSGQVEAVVMDKPVADYYILNAYQDCEVVEAIPTGEQYGIAVSKDNPNLTAAINEALQALKDNGTYEEVQMKWFGTTD</sequence>
<evidence type="ECO:0000256" key="2">
    <source>
        <dbReference type="ARBA" id="ARBA00010333"/>
    </source>
</evidence>
<dbReference type="SUPFAM" id="SSF53850">
    <property type="entry name" value="Periplasmic binding protein-like II"/>
    <property type="match status" value="1"/>
</dbReference>
<dbReference type="PROSITE" id="PS01039">
    <property type="entry name" value="SBP_BACTERIAL_3"/>
    <property type="match status" value="1"/>
</dbReference>
<evidence type="ECO:0000256" key="6">
    <source>
        <dbReference type="SAM" id="SignalP"/>
    </source>
</evidence>
<organism evidence="9 10">
    <name type="scientific">Slackia equolifaciens</name>
    <dbReference type="NCBI Taxonomy" id="498718"/>
    <lineage>
        <taxon>Bacteria</taxon>
        <taxon>Bacillati</taxon>
        <taxon>Actinomycetota</taxon>
        <taxon>Coriobacteriia</taxon>
        <taxon>Eggerthellales</taxon>
        <taxon>Eggerthellaceae</taxon>
        <taxon>Slackia</taxon>
    </lineage>
</organism>
<dbReference type="Gene3D" id="3.40.190.10">
    <property type="entry name" value="Periplasmic binding protein-like II"/>
    <property type="match status" value="2"/>
</dbReference>
<dbReference type="SMART" id="SM00079">
    <property type="entry name" value="PBPe"/>
    <property type="match status" value="1"/>
</dbReference>
<protein>
    <submittedName>
        <fullName evidence="9">Basic amino acid ABC transporter substrate-binding protein</fullName>
    </submittedName>
</protein>
<proteinExistence type="inferred from homology"/>
<accession>A0A9D3A288</accession>
<dbReference type="Proteomes" id="UP000786989">
    <property type="component" value="Unassembled WGS sequence"/>
</dbReference>
<evidence type="ECO:0000256" key="5">
    <source>
        <dbReference type="SAM" id="MobiDB-lite"/>
    </source>
</evidence>
<dbReference type="CDD" id="cd13624">
    <property type="entry name" value="PBP2_Arg_Lys_His"/>
    <property type="match status" value="1"/>
</dbReference>
<dbReference type="InterPro" id="IPR001320">
    <property type="entry name" value="Iontro_rcpt_C"/>
</dbReference>
<name>A0A9D3A288_9ACTN</name>
<gene>
    <name evidence="9" type="ORF">K8U77_10440</name>
</gene>
<evidence type="ECO:0000256" key="1">
    <source>
        <dbReference type="ARBA" id="ARBA00004196"/>
    </source>
</evidence>
<dbReference type="EMBL" id="DYWI01000201">
    <property type="protein sequence ID" value="HJF66513.1"/>
    <property type="molecule type" value="Genomic_DNA"/>
</dbReference>
<reference evidence="9" key="2">
    <citation type="submission" date="2021-09" db="EMBL/GenBank/DDBJ databases">
        <authorList>
            <person name="Gilroy R."/>
        </authorList>
    </citation>
    <scope>NUCLEOTIDE SEQUENCE</scope>
    <source>
        <strain evidence="9">ChiGjej6B6-11269</strain>
    </source>
</reference>
<feature type="signal peptide" evidence="6">
    <location>
        <begin position="1"/>
        <end position="30"/>
    </location>
</feature>
<feature type="region of interest" description="Disordered" evidence="5">
    <location>
        <begin position="36"/>
        <end position="57"/>
    </location>
</feature>
<feature type="domain" description="Ionotropic glutamate receptor C-terminal" evidence="8">
    <location>
        <begin position="69"/>
        <end position="288"/>
    </location>
</feature>
<dbReference type="PANTHER" id="PTHR35936:SF17">
    <property type="entry name" value="ARGININE-BINDING EXTRACELLULAR PROTEIN ARTP"/>
    <property type="match status" value="1"/>
</dbReference>
<comment type="caution">
    <text evidence="9">The sequence shown here is derived from an EMBL/GenBank/DDBJ whole genome shotgun (WGS) entry which is preliminary data.</text>
</comment>
<evidence type="ECO:0000256" key="3">
    <source>
        <dbReference type="ARBA" id="ARBA00022729"/>
    </source>
</evidence>
<dbReference type="GO" id="GO:0016020">
    <property type="term" value="C:membrane"/>
    <property type="evidence" value="ECO:0007669"/>
    <property type="project" value="InterPro"/>
</dbReference>
<dbReference type="GO" id="GO:0030313">
    <property type="term" value="C:cell envelope"/>
    <property type="evidence" value="ECO:0007669"/>
    <property type="project" value="UniProtKB-SubCell"/>
</dbReference>
<dbReference type="InterPro" id="IPR001638">
    <property type="entry name" value="Solute-binding_3/MltF_N"/>
</dbReference>
<evidence type="ECO:0000256" key="4">
    <source>
        <dbReference type="RuleBase" id="RU003744"/>
    </source>
</evidence>
<dbReference type="InterPro" id="IPR018313">
    <property type="entry name" value="SBP_3_CS"/>
</dbReference>
<dbReference type="Pfam" id="PF00497">
    <property type="entry name" value="SBP_bac_3"/>
    <property type="match status" value="1"/>
</dbReference>
<comment type="similarity">
    <text evidence="2 4">Belongs to the bacterial solute-binding protein 3 family.</text>
</comment>
<evidence type="ECO:0000259" key="7">
    <source>
        <dbReference type="SMART" id="SM00062"/>
    </source>
</evidence>
<keyword evidence="3 6" id="KW-0732">Signal</keyword>
<dbReference type="AlphaFoldDB" id="A0A9D3A288"/>
<dbReference type="GO" id="GO:0015276">
    <property type="term" value="F:ligand-gated monoatomic ion channel activity"/>
    <property type="evidence" value="ECO:0007669"/>
    <property type="project" value="InterPro"/>
</dbReference>
<dbReference type="PROSITE" id="PS51257">
    <property type="entry name" value="PROKAR_LIPOPROTEIN"/>
    <property type="match status" value="1"/>
</dbReference>
<dbReference type="PANTHER" id="PTHR35936">
    <property type="entry name" value="MEMBRANE-BOUND LYTIC MUREIN TRANSGLYCOSYLASE F"/>
    <property type="match status" value="1"/>
</dbReference>
<evidence type="ECO:0000313" key="9">
    <source>
        <dbReference type="EMBL" id="HJF66513.1"/>
    </source>
</evidence>
<dbReference type="SMART" id="SM00062">
    <property type="entry name" value="PBPb"/>
    <property type="match status" value="1"/>
</dbReference>
<evidence type="ECO:0000313" key="10">
    <source>
        <dbReference type="Proteomes" id="UP000786989"/>
    </source>
</evidence>
<feature type="chain" id="PRO_5038452754" evidence="6">
    <location>
        <begin position="31"/>
        <end position="290"/>
    </location>
</feature>
<reference evidence="9" key="1">
    <citation type="journal article" date="2021" name="PeerJ">
        <title>Extensive microbial diversity within the chicken gut microbiome revealed by metagenomics and culture.</title>
        <authorList>
            <person name="Gilroy R."/>
            <person name="Ravi A."/>
            <person name="Getino M."/>
            <person name="Pursley I."/>
            <person name="Horton D.L."/>
            <person name="Alikhan N.F."/>
            <person name="Baker D."/>
            <person name="Gharbi K."/>
            <person name="Hall N."/>
            <person name="Watson M."/>
            <person name="Adriaenssens E.M."/>
            <person name="Foster-Nyarko E."/>
            <person name="Jarju S."/>
            <person name="Secka A."/>
            <person name="Antonio M."/>
            <person name="Oren A."/>
            <person name="Chaudhuri R.R."/>
            <person name="La Ragione R."/>
            <person name="Hildebrand F."/>
            <person name="Pallen M.J."/>
        </authorList>
    </citation>
    <scope>NUCLEOTIDE SEQUENCE</scope>
    <source>
        <strain evidence="9">ChiGjej6B6-11269</strain>
    </source>
</reference>
<evidence type="ECO:0000259" key="8">
    <source>
        <dbReference type="SMART" id="SM00079"/>
    </source>
</evidence>